<evidence type="ECO:0000313" key="2">
    <source>
        <dbReference type="Proteomes" id="UP000018004"/>
    </source>
</evidence>
<organism evidence="1 2">
    <name type="scientific">Flavobacterium limnosediminis JC2902</name>
    <dbReference type="NCBI Taxonomy" id="1341181"/>
    <lineage>
        <taxon>Bacteria</taxon>
        <taxon>Pseudomonadati</taxon>
        <taxon>Bacteroidota</taxon>
        <taxon>Flavobacteriia</taxon>
        <taxon>Flavobacteriales</taxon>
        <taxon>Flavobacteriaceae</taxon>
        <taxon>Flavobacterium</taxon>
    </lineage>
</organism>
<dbReference type="EMBL" id="AVGG01000007">
    <property type="protein sequence ID" value="ESU28370.1"/>
    <property type="molecule type" value="Genomic_DNA"/>
</dbReference>
<dbReference type="AlphaFoldDB" id="V6SVB6"/>
<keyword evidence="2" id="KW-1185">Reference proteome</keyword>
<sequence length="87" mass="10105">MKTLVNGPDFTLIIWPTSEKEFSRKPEIRFRITNKTVVEPGTELQVAKSKKTTTFLYYVIREIVEVKESVTSPNQNIITAKVDRFEK</sequence>
<dbReference type="RefSeq" id="WP_023579353.1">
    <property type="nucleotide sequence ID" value="NZ_AVGG01000007.1"/>
</dbReference>
<reference evidence="1 2" key="1">
    <citation type="submission" date="2013-08" db="EMBL/GenBank/DDBJ databases">
        <title>Flavobacterium limnosediminis JC2902 genome sequencing.</title>
        <authorList>
            <person name="Lee K."/>
            <person name="Yi H."/>
            <person name="Park S."/>
            <person name="Chun J."/>
        </authorList>
    </citation>
    <scope>NUCLEOTIDE SEQUENCE [LARGE SCALE GENOMIC DNA]</scope>
    <source>
        <strain evidence="1 2">JC2902</strain>
    </source>
</reference>
<comment type="caution">
    <text evidence="1">The sequence shown here is derived from an EMBL/GenBank/DDBJ whole genome shotgun (WGS) entry which is preliminary data.</text>
</comment>
<dbReference type="STRING" id="1341181.FLJC2902T_17210"/>
<name>V6SVB6_9FLAO</name>
<dbReference type="eggNOG" id="ENOG502ZYJ9">
    <property type="taxonomic scope" value="Bacteria"/>
</dbReference>
<accession>V6SVB6</accession>
<dbReference type="PATRIC" id="fig|1341181.4.peg.1695"/>
<protein>
    <submittedName>
        <fullName evidence="1">Uncharacterized protein</fullName>
    </submittedName>
</protein>
<dbReference type="OrthoDB" id="9924373at2"/>
<evidence type="ECO:0000313" key="1">
    <source>
        <dbReference type="EMBL" id="ESU28370.1"/>
    </source>
</evidence>
<dbReference type="Proteomes" id="UP000018004">
    <property type="component" value="Unassembled WGS sequence"/>
</dbReference>
<proteinExistence type="predicted"/>
<gene>
    <name evidence="1" type="ORF">FLJC2902T_17210</name>
</gene>